<keyword evidence="5" id="KW-1185">Reference proteome</keyword>
<reference evidence="4 5" key="1">
    <citation type="submission" date="2015-03" db="EMBL/GenBank/DDBJ databases">
        <title>Luteipulveratus halotolerans sp. nov., a novel actinobacterium (Dermacoccaceae) from Sarawak, Malaysia.</title>
        <authorList>
            <person name="Juboi H."/>
            <person name="Basik A."/>
            <person name="Shamsul S.S."/>
            <person name="Arnold P."/>
            <person name="Schmitt E.K."/>
            <person name="Sanglier J.-J."/>
            <person name="Yeo T."/>
        </authorList>
    </citation>
    <scope>NUCLEOTIDE SEQUENCE [LARGE SCALE GENOMIC DNA]</scope>
    <source>
        <strain evidence="4 5">MN07-A0370</strain>
    </source>
</reference>
<dbReference type="EMBL" id="CP011112">
    <property type="protein sequence ID" value="AKU17656.1"/>
    <property type="molecule type" value="Genomic_DNA"/>
</dbReference>
<dbReference type="RefSeq" id="WP_083450322.1">
    <property type="nucleotide sequence ID" value="NZ_CP011112.1"/>
</dbReference>
<dbReference type="Pfam" id="PF24551">
    <property type="entry name" value="SH3_Rv0428c"/>
    <property type="match status" value="1"/>
</dbReference>
<accession>A0A0K1JLR7</accession>
<dbReference type="PATRIC" id="fig|571913.6.peg.4141"/>
<proteinExistence type="predicted"/>
<dbReference type="Pfam" id="PF24553">
    <property type="entry name" value="Rv0428c_C"/>
    <property type="match status" value="1"/>
</dbReference>
<evidence type="ECO:0000259" key="3">
    <source>
        <dbReference type="PROSITE" id="PS51186"/>
    </source>
</evidence>
<dbReference type="PROSITE" id="PS51186">
    <property type="entry name" value="GNAT"/>
    <property type="match status" value="1"/>
</dbReference>
<dbReference type="Gene3D" id="3.40.630.30">
    <property type="match status" value="1"/>
</dbReference>
<sequence length="328" mass="35652">MNPDPNQPDLTAPLRVGMRIVVRSRLPEGGLTDRLGPLVEADEATLTVRTRAGDVVVRRRDVVAAKEVPPPPARRGRPHLAISMGDLQELMVGGMPGIEQEWLGRWLLRMANGYTGRANSVLPLGDPGAPLDDAMVAVVRWYADRGRPPLVQLFGPVGFDPAADEIGAWAVEHGWRVFQKTLVMTAASADLAAQPAPQTPVEARGTIDDRWFSGTTAREQQHEQTFRDVLDLIPHQRFLTVAPDGPVTAIGRVAFTSGWAGVFGVHVQPAARRQGLARAVMTAAGREAVARGARSTYLQVSADNEAAVALYRSMGFVTHHEYWYARPA</sequence>
<dbReference type="InterPro" id="IPR050832">
    <property type="entry name" value="Bact_Acetyltransf"/>
</dbReference>
<dbReference type="CDD" id="cd04301">
    <property type="entry name" value="NAT_SF"/>
    <property type="match status" value="1"/>
</dbReference>
<keyword evidence="2" id="KW-0012">Acyltransferase</keyword>
<dbReference type="InterPro" id="IPR056935">
    <property type="entry name" value="Rv0428c-like_C"/>
</dbReference>
<dbReference type="InterPro" id="IPR016181">
    <property type="entry name" value="Acyl_CoA_acyltransferase"/>
</dbReference>
<gene>
    <name evidence="4" type="ORF">VV02_20425</name>
</gene>
<dbReference type="PANTHER" id="PTHR43877">
    <property type="entry name" value="AMINOALKYLPHOSPHONATE N-ACETYLTRANSFERASE-RELATED-RELATED"/>
    <property type="match status" value="1"/>
</dbReference>
<keyword evidence="1" id="KW-0808">Transferase</keyword>
<evidence type="ECO:0000256" key="1">
    <source>
        <dbReference type="ARBA" id="ARBA00022679"/>
    </source>
</evidence>
<dbReference type="AlphaFoldDB" id="A0A0K1JLR7"/>
<protein>
    <recommendedName>
        <fullName evidence="3">N-acetyltransferase domain-containing protein</fullName>
    </recommendedName>
</protein>
<dbReference type="Proteomes" id="UP000066480">
    <property type="component" value="Chromosome"/>
</dbReference>
<dbReference type="InterPro" id="IPR000182">
    <property type="entry name" value="GNAT_dom"/>
</dbReference>
<evidence type="ECO:0000256" key="2">
    <source>
        <dbReference type="ARBA" id="ARBA00023315"/>
    </source>
</evidence>
<dbReference type="KEGG" id="lmoi:VV02_20425"/>
<dbReference type="SUPFAM" id="SSF55729">
    <property type="entry name" value="Acyl-CoA N-acyltransferases (Nat)"/>
    <property type="match status" value="1"/>
</dbReference>
<dbReference type="OrthoDB" id="9775595at2"/>
<feature type="domain" description="N-acetyltransferase" evidence="3">
    <location>
        <begin position="191"/>
        <end position="328"/>
    </location>
</feature>
<dbReference type="GO" id="GO:0016747">
    <property type="term" value="F:acyltransferase activity, transferring groups other than amino-acyl groups"/>
    <property type="evidence" value="ECO:0007669"/>
    <property type="project" value="InterPro"/>
</dbReference>
<evidence type="ECO:0000313" key="4">
    <source>
        <dbReference type="EMBL" id="AKU17656.1"/>
    </source>
</evidence>
<organism evidence="4 5">
    <name type="scientific">Luteipulveratus mongoliensis</name>
    <dbReference type="NCBI Taxonomy" id="571913"/>
    <lineage>
        <taxon>Bacteria</taxon>
        <taxon>Bacillati</taxon>
        <taxon>Actinomycetota</taxon>
        <taxon>Actinomycetes</taxon>
        <taxon>Micrococcales</taxon>
        <taxon>Dermacoccaceae</taxon>
        <taxon>Luteipulveratus</taxon>
    </lineage>
</organism>
<evidence type="ECO:0000313" key="5">
    <source>
        <dbReference type="Proteomes" id="UP000066480"/>
    </source>
</evidence>
<name>A0A0K1JLR7_9MICO</name>
<dbReference type="STRING" id="571913.VV02_20425"/>
<dbReference type="InterPro" id="IPR056934">
    <property type="entry name" value="SH3_Rv0428c"/>
</dbReference>